<evidence type="ECO:0000256" key="1">
    <source>
        <dbReference type="SAM" id="MobiDB-lite"/>
    </source>
</evidence>
<proteinExistence type="predicted"/>
<dbReference type="EMBL" id="JAGMUV010000011">
    <property type="protein sequence ID" value="KAH7141009.1"/>
    <property type="molecule type" value="Genomic_DNA"/>
</dbReference>
<feature type="region of interest" description="Disordered" evidence="1">
    <location>
        <begin position="338"/>
        <end position="376"/>
    </location>
</feature>
<reference evidence="3" key="1">
    <citation type="journal article" date="2021" name="Nat. Commun.">
        <title>Genetic determinants of endophytism in the Arabidopsis root mycobiome.</title>
        <authorList>
            <person name="Mesny F."/>
            <person name="Miyauchi S."/>
            <person name="Thiergart T."/>
            <person name="Pickel B."/>
            <person name="Atanasova L."/>
            <person name="Karlsson M."/>
            <person name="Huettel B."/>
            <person name="Barry K.W."/>
            <person name="Haridas S."/>
            <person name="Chen C."/>
            <person name="Bauer D."/>
            <person name="Andreopoulos W."/>
            <person name="Pangilinan J."/>
            <person name="LaButti K."/>
            <person name="Riley R."/>
            <person name="Lipzen A."/>
            <person name="Clum A."/>
            <person name="Drula E."/>
            <person name="Henrissat B."/>
            <person name="Kohler A."/>
            <person name="Grigoriev I.V."/>
            <person name="Martin F.M."/>
            <person name="Hacquard S."/>
        </authorList>
    </citation>
    <scope>NUCLEOTIDE SEQUENCE</scope>
    <source>
        <strain evidence="3">MPI-CAGE-AT-0147</strain>
    </source>
</reference>
<gene>
    <name evidence="3" type="ORF">EDB81DRAFT_692585</name>
</gene>
<evidence type="ECO:0000256" key="2">
    <source>
        <dbReference type="SAM" id="Phobius"/>
    </source>
</evidence>
<name>A0A9P9EK79_9HYPO</name>
<evidence type="ECO:0000313" key="3">
    <source>
        <dbReference type="EMBL" id="KAH7141009.1"/>
    </source>
</evidence>
<feature type="transmembrane region" description="Helical" evidence="2">
    <location>
        <begin position="93"/>
        <end position="113"/>
    </location>
</feature>
<dbReference type="PANTHER" id="PTHR35179">
    <property type="entry name" value="PROTEIN CBG02620"/>
    <property type="match status" value="1"/>
</dbReference>
<comment type="caution">
    <text evidence="3">The sequence shown here is derived from an EMBL/GenBank/DDBJ whole genome shotgun (WGS) entry which is preliminary data.</text>
</comment>
<feature type="transmembrane region" description="Helical" evidence="2">
    <location>
        <begin position="133"/>
        <end position="151"/>
    </location>
</feature>
<feature type="compositionally biased region" description="Polar residues" evidence="1">
    <location>
        <begin position="269"/>
        <end position="279"/>
    </location>
</feature>
<keyword evidence="2" id="KW-0812">Transmembrane</keyword>
<dbReference type="AlphaFoldDB" id="A0A9P9EK79"/>
<feature type="transmembrane region" description="Helical" evidence="2">
    <location>
        <begin position="209"/>
        <end position="228"/>
    </location>
</feature>
<evidence type="ECO:0008006" key="5">
    <source>
        <dbReference type="Google" id="ProtNLM"/>
    </source>
</evidence>
<keyword evidence="2" id="KW-0472">Membrane</keyword>
<feature type="compositionally biased region" description="Polar residues" evidence="1">
    <location>
        <begin position="287"/>
        <end position="312"/>
    </location>
</feature>
<sequence>MGAKYGFLIPDSYVRKVPEEAEMNISSIFWGFSLGVALFSAAKAGRQTQRSWQRSRRVSAYAAMIWGVWLSSMLLGVLSWCFQRQYIKPSFAFYLHIALFWAVQVQLLLQIIINRLGLLMLVPGQATKLKWAVFAIILAINISVFIIWMPARLQISETWIRLNVIWDRCEKVIFAVVDFALNGFFIYLVRSRLINNGLAKYIPLYRMNLVLIFISLSLDVILIGLMSLKSSLVYLSFHPVCYLLKLQIEMIMAELITKIVRSANNRSLNTSGVQSSTGGKSKMGSATGKSKLSNTLVNDHSSASRGGNTTQVMGGDIESDIELGRQSTSPEDIETGIVKTVQTTIEMGPAKEREDEDARSTNCSTIELHYRSEHRE</sequence>
<dbReference type="Proteomes" id="UP000738349">
    <property type="component" value="Unassembled WGS sequence"/>
</dbReference>
<dbReference type="OrthoDB" id="16820at2759"/>
<feature type="transmembrane region" description="Helical" evidence="2">
    <location>
        <begin position="172"/>
        <end position="189"/>
    </location>
</feature>
<feature type="compositionally biased region" description="Basic and acidic residues" evidence="1">
    <location>
        <begin position="349"/>
        <end position="359"/>
    </location>
</feature>
<organism evidence="3 4">
    <name type="scientific">Dactylonectria macrodidyma</name>
    <dbReference type="NCBI Taxonomy" id="307937"/>
    <lineage>
        <taxon>Eukaryota</taxon>
        <taxon>Fungi</taxon>
        <taxon>Dikarya</taxon>
        <taxon>Ascomycota</taxon>
        <taxon>Pezizomycotina</taxon>
        <taxon>Sordariomycetes</taxon>
        <taxon>Hypocreomycetidae</taxon>
        <taxon>Hypocreales</taxon>
        <taxon>Nectriaceae</taxon>
        <taxon>Dactylonectria</taxon>
    </lineage>
</organism>
<feature type="region of interest" description="Disordered" evidence="1">
    <location>
        <begin position="269"/>
        <end position="314"/>
    </location>
</feature>
<keyword evidence="4" id="KW-1185">Reference proteome</keyword>
<protein>
    <recommendedName>
        <fullName evidence="5">Integral membrane protein</fullName>
    </recommendedName>
</protein>
<feature type="transmembrane region" description="Helical" evidence="2">
    <location>
        <begin position="61"/>
        <end position="81"/>
    </location>
</feature>
<keyword evidence="2" id="KW-1133">Transmembrane helix</keyword>
<accession>A0A9P9EK79</accession>
<evidence type="ECO:0000313" key="4">
    <source>
        <dbReference type="Proteomes" id="UP000738349"/>
    </source>
</evidence>
<feature type="transmembrane region" description="Helical" evidence="2">
    <location>
        <begin position="21"/>
        <end position="41"/>
    </location>
</feature>
<dbReference type="PANTHER" id="PTHR35179:SF1">
    <property type="entry name" value="INTEGRAL MEMBRANE PROTEIN"/>
    <property type="match status" value="1"/>
</dbReference>